<name>A0A840YC64_9PROT</name>
<feature type="signal peptide" evidence="1">
    <location>
        <begin position="1"/>
        <end position="24"/>
    </location>
</feature>
<evidence type="ECO:0000259" key="2">
    <source>
        <dbReference type="Pfam" id="PF12770"/>
    </source>
</evidence>
<dbReference type="Pfam" id="PF12770">
    <property type="entry name" value="CHAT"/>
    <property type="match status" value="1"/>
</dbReference>
<dbReference type="PROSITE" id="PS51257">
    <property type="entry name" value="PROKAR_LIPOPROTEIN"/>
    <property type="match status" value="1"/>
</dbReference>
<evidence type="ECO:0000256" key="1">
    <source>
        <dbReference type="SAM" id="SignalP"/>
    </source>
</evidence>
<organism evidence="3 4">
    <name type="scientific">Neoroseomonas alkaliterrae</name>
    <dbReference type="NCBI Taxonomy" id="1452450"/>
    <lineage>
        <taxon>Bacteria</taxon>
        <taxon>Pseudomonadati</taxon>
        <taxon>Pseudomonadota</taxon>
        <taxon>Alphaproteobacteria</taxon>
        <taxon>Acetobacterales</taxon>
        <taxon>Acetobacteraceae</taxon>
        <taxon>Neoroseomonas</taxon>
    </lineage>
</organism>
<accession>A0A840YC64</accession>
<keyword evidence="1" id="KW-0732">Signal</keyword>
<reference evidence="3 4" key="1">
    <citation type="submission" date="2020-08" db="EMBL/GenBank/DDBJ databases">
        <title>Genomic Encyclopedia of Type Strains, Phase IV (KMG-IV): sequencing the most valuable type-strain genomes for metagenomic binning, comparative biology and taxonomic classification.</title>
        <authorList>
            <person name="Goeker M."/>
        </authorList>
    </citation>
    <scope>NUCLEOTIDE SEQUENCE [LARGE SCALE GENOMIC DNA]</scope>
    <source>
        <strain evidence="3 4">DSM 25895</strain>
    </source>
</reference>
<feature type="chain" id="PRO_5032547484" evidence="1">
    <location>
        <begin position="25"/>
        <end position="993"/>
    </location>
</feature>
<sequence>MRAALAVPALALLAAGCVSPPPEAFVPGGSAATAATAVAIGANARGEPCRMLRSGGGAEVFCGEWTAPSARIRRVPAAPAPALAAQAQAAQAGRMACEAPAPTTVLGGQPAALMTCRRHAGGWPAFSLVTAAGGQGWEADGVLAALPAAERAIGILAGLASPEGAMPRSAAMDMLAARLARESFGANDLARYEQLMTLGREANQAERFVTAETAYRAALAAQERMLGAGAPDTFGPMLRLALQLSNQGRHPEAEALFARAAPLAARASDPLARAQLAHYRGLHEANRRRAAPSLAALAEAEALYAAEMPPGLGAGQAGAGRALPLDASALVEPLAARAVVGVVEVRRNRAAVLRAEGRIPEAEAAAASAARLAAVAPGLPGADLIAARVARTSGAAAESAGAPARARAEFGRSAARFASGTPRSRPYADTRLLEAAAAIEAGAPASAILAGCRQAVAVLRELREGTSARAIAPCVDALARSAGGTDQALLAEAFEAAQLAQGSVTTTQIARAAARLGESARNPAAAAAIRARDEAGRRLAALYRARDEASAAAGRGAGPGVAELDRQIAEAQDALTEADQATQTAAPGFAQLVQSVAAAPDVFAVLLPGEALVSAFLPPEGQGWTFVLRDGRIAAGRIGVTGAQMDALVQRLRASLEDGNGEKPFAAGAAHDIHRALFAGVAAPLADAQRLMVVPAGQLLSIPFGVLVDAPPPAATGHEGVSFLLARMPVAHVPAPSSFVALRRAGPSRASQPWFGFGAPLPVPLSQAQRTFPAAAQCGRLLAGLPALATASLELQASGQLMGARPGDVRIGRAFTAPAVRQASLRDFRVVHFATHGLLPGELSCLQEAAIVASPTPGAADAANALLTAGTLLDVELDADVVVLSACNSGGGAAAGESLSGLARSIFFAGARSLMVTHWYVNDAAATRIVALSMRNLQQGQGMAEAMRNAQLDLARNVPGGSHPALWAAFALVGPGPTGRASQAVAAAAAGGG</sequence>
<evidence type="ECO:0000313" key="3">
    <source>
        <dbReference type="EMBL" id="MBB5691543.1"/>
    </source>
</evidence>
<feature type="domain" description="CHAT" evidence="2">
    <location>
        <begin position="670"/>
        <end position="974"/>
    </location>
</feature>
<dbReference type="EMBL" id="JACIJE010000013">
    <property type="protein sequence ID" value="MBB5691543.1"/>
    <property type="molecule type" value="Genomic_DNA"/>
</dbReference>
<dbReference type="AlphaFoldDB" id="A0A840YC64"/>
<dbReference type="RefSeq" id="WP_184486926.1">
    <property type="nucleotide sequence ID" value="NZ_JACIJE010000013.1"/>
</dbReference>
<evidence type="ECO:0000313" key="4">
    <source>
        <dbReference type="Proteomes" id="UP000562254"/>
    </source>
</evidence>
<dbReference type="Gene3D" id="1.25.40.10">
    <property type="entry name" value="Tetratricopeptide repeat domain"/>
    <property type="match status" value="1"/>
</dbReference>
<comment type="caution">
    <text evidence="3">The sequence shown here is derived from an EMBL/GenBank/DDBJ whole genome shotgun (WGS) entry which is preliminary data.</text>
</comment>
<gene>
    <name evidence="3" type="ORF">FHS88_003700</name>
</gene>
<dbReference type="PANTHER" id="PTHR10098">
    <property type="entry name" value="RAPSYN-RELATED"/>
    <property type="match status" value="1"/>
</dbReference>
<dbReference type="InterPro" id="IPR024983">
    <property type="entry name" value="CHAT_dom"/>
</dbReference>
<protein>
    <submittedName>
        <fullName evidence="3">CHAT domain-containing protein</fullName>
    </submittedName>
</protein>
<dbReference type="PANTHER" id="PTHR10098:SF108">
    <property type="entry name" value="TETRATRICOPEPTIDE REPEAT PROTEIN 28"/>
    <property type="match status" value="1"/>
</dbReference>
<dbReference type="InterPro" id="IPR011990">
    <property type="entry name" value="TPR-like_helical_dom_sf"/>
</dbReference>
<keyword evidence="4" id="KW-1185">Reference proteome</keyword>
<dbReference type="Proteomes" id="UP000562254">
    <property type="component" value="Unassembled WGS sequence"/>
</dbReference>
<proteinExistence type="predicted"/>